<name>A0ACB8S231_9AGAM</name>
<comment type="caution">
    <text evidence="1">The sequence shown here is derived from an EMBL/GenBank/DDBJ whole genome shotgun (WGS) entry which is preliminary data.</text>
</comment>
<dbReference type="Proteomes" id="UP000814033">
    <property type="component" value="Unassembled WGS sequence"/>
</dbReference>
<evidence type="ECO:0000313" key="1">
    <source>
        <dbReference type="EMBL" id="KAI0049905.1"/>
    </source>
</evidence>
<reference evidence="1" key="1">
    <citation type="submission" date="2021-02" db="EMBL/GenBank/DDBJ databases">
        <authorList>
            <consortium name="DOE Joint Genome Institute"/>
            <person name="Ahrendt S."/>
            <person name="Looney B.P."/>
            <person name="Miyauchi S."/>
            <person name="Morin E."/>
            <person name="Drula E."/>
            <person name="Courty P.E."/>
            <person name="Chicoki N."/>
            <person name="Fauchery L."/>
            <person name="Kohler A."/>
            <person name="Kuo A."/>
            <person name="Labutti K."/>
            <person name="Pangilinan J."/>
            <person name="Lipzen A."/>
            <person name="Riley R."/>
            <person name="Andreopoulos W."/>
            <person name="He G."/>
            <person name="Johnson J."/>
            <person name="Barry K.W."/>
            <person name="Grigoriev I.V."/>
            <person name="Nagy L."/>
            <person name="Hibbett D."/>
            <person name="Henrissat B."/>
            <person name="Matheny P.B."/>
            <person name="Labbe J."/>
            <person name="Martin F."/>
        </authorList>
    </citation>
    <scope>NUCLEOTIDE SEQUENCE</scope>
    <source>
        <strain evidence="1">FP105234-sp</strain>
    </source>
</reference>
<sequence length="142" mass="15814">MGSFVRTRASWFVAYSFPSPTASHQFITAHAYLSTEDQASRCVFALALASSQPFLASTLRSQRDARPNGSMPWSLSRPTRTRRIGKGEKARDNSALEACILQLSHNYRICTPTTRRFPDNCLTVNGSIAANVNCKFAYLFTQ</sequence>
<protein>
    <submittedName>
        <fullName evidence="1">Uncharacterized protein</fullName>
    </submittedName>
</protein>
<proteinExistence type="predicted"/>
<accession>A0ACB8S231</accession>
<keyword evidence="2" id="KW-1185">Reference proteome</keyword>
<evidence type="ECO:0000313" key="2">
    <source>
        <dbReference type="Proteomes" id="UP000814033"/>
    </source>
</evidence>
<reference evidence="1" key="2">
    <citation type="journal article" date="2022" name="New Phytol.">
        <title>Evolutionary transition to the ectomycorrhizal habit in the genomes of a hyperdiverse lineage of mushroom-forming fungi.</title>
        <authorList>
            <person name="Looney B."/>
            <person name="Miyauchi S."/>
            <person name="Morin E."/>
            <person name="Drula E."/>
            <person name="Courty P.E."/>
            <person name="Kohler A."/>
            <person name="Kuo A."/>
            <person name="LaButti K."/>
            <person name="Pangilinan J."/>
            <person name="Lipzen A."/>
            <person name="Riley R."/>
            <person name="Andreopoulos W."/>
            <person name="He G."/>
            <person name="Johnson J."/>
            <person name="Nolan M."/>
            <person name="Tritt A."/>
            <person name="Barry K.W."/>
            <person name="Grigoriev I.V."/>
            <person name="Nagy L.G."/>
            <person name="Hibbett D."/>
            <person name="Henrissat B."/>
            <person name="Matheny P.B."/>
            <person name="Labbe J."/>
            <person name="Martin F.M."/>
        </authorList>
    </citation>
    <scope>NUCLEOTIDE SEQUENCE</scope>
    <source>
        <strain evidence="1">FP105234-sp</strain>
    </source>
</reference>
<gene>
    <name evidence="1" type="ORF">FA95DRAFT_1556215</name>
</gene>
<organism evidence="1 2">
    <name type="scientific">Auriscalpium vulgare</name>
    <dbReference type="NCBI Taxonomy" id="40419"/>
    <lineage>
        <taxon>Eukaryota</taxon>
        <taxon>Fungi</taxon>
        <taxon>Dikarya</taxon>
        <taxon>Basidiomycota</taxon>
        <taxon>Agaricomycotina</taxon>
        <taxon>Agaricomycetes</taxon>
        <taxon>Russulales</taxon>
        <taxon>Auriscalpiaceae</taxon>
        <taxon>Auriscalpium</taxon>
    </lineage>
</organism>
<dbReference type="EMBL" id="MU275867">
    <property type="protein sequence ID" value="KAI0049905.1"/>
    <property type="molecule type" value="Genomic_DNA"/>
</dbReference>